<accession>A0ABY6HX22</accession>
<evidence type="ECO:0000313" key="3">
    <source>
        <dbReference type="Proteomes" id="UP001208689"/>
    </source>
</evidence>
<evidence type="ECO:0000313" key="2">
    <source>
        <dbReference type="EMBL" id="UYP48073.1"/>
    </source>
</evidence>
<comment type="similarity">
    <text evidence="1">Belongs to the Asgard profilin family.</text>
</comment>
<dbReference type="Proteomes" id="UP001208689">
    <property type="component" value="Chromosome"/>
</dbReference>
<keyword evidence="3" id="KW-1185">Reference proteome</keyword>
<dbReference type="Gene3D" id="3.30.450.30">
    <property type="entry name" value="Dynein light chain 2a, cytoplasmic"/>
    <property type="match status" value="1"/>
</dbReference>
<organism evidence="2 3">
    <name type="scientific">Candidatus Lokiarchaeum ossiferum</name>
    <dbReference type="NCBI Taxonomy" id="2951803"/>
    <lineage>
        <taxon>Archaea</taxon>
        <taxon>Promethearchaeati</taxon>
        <taxon>Promethearchaeota</taxon>
        <taxon>Promethearchaeia</taxon>
        <taxon>Promethearchaeales</taxon>
        <taxon>Promethearchaeaceae</taxon>
        <taxon>Candidatus Lokiarchaeum</taxon>
    </lineage>
</organism>
<dbReference type="SUPFAM" id="SSF55770">
    <property type="entry name" value="Profilin (actin-binding protein)"/>
    <property type="match status" value="1"/>
</dbReference>
<name>A0ABY6HX22_9ARCH</name>
<sequence>MDYEEFIFELLDAEPAVLGGAVIDTTGNLLYQTENWDLQQEIDEINSIIAEAQKPDGKNPGKIKIMEVGYMIIEFTPERIIATNVAQKGHIIVAIGDNGSIVAYIDPSKGPRDALFNVQSFSRKL</sequence>
<reference evidence="2" key="1">
    <citation type="submission" date="2022-09" db="EMBL/GenBank/DDBJ databases">
        <title>Actin cytoskeleton and complex cell architecture in an #Asgard archaeon.</title>
        <authorList>
            <person name="Ponce Toledo R.I."/>
            <person name="Schleper C."/>
            <person name="Rodrigues Oliveira T."/>
            <person name="Wollweber F."/>
            <person name="Xu J."/>
            <person name="Rittmann S."/>
            <person name="Klingl A."/>
            <person name="Pilhofer M."/>
        </authorList>
    </citation>
    <scope>NUCLEOTIDE SEQUENCE</scope>
    <source>
        <strain evidence="2">B-35</strain>
    </source>
</reference>
<evidence type="ECO:0008006" key="4">
    <source>
        <dbReference type="Google" id="ProtNLM"/>
    </source>
</evidence>
<gene>
    <name evidence="2" type="ORF">NEF87_004358</name>
</gene>
<dbReference type="EMBL" id="CP104013">
    <property type="protein sequence ID" value="UYP48073.1"/>
    <property type="molecule type" value="Genomic_DNA"/>
</dbReference>
<dbReference type="InterPro" id="IPR036140">
    <property type="entry name" value="PFN_sf"/>
</dbReference>
<proteinExistence type="inferred from homology"/>
<protein>
    <recommendedName>
        <fullName evidence="4">Roadblock/LAMTOR2 domain-containing protein</fullName>
    </recommendedName>
</protein>
<evidence type="ECO:0000256" key="1">
    <source>
        <dbReference type="ARBA" id="ARBA00023446"/>
    </source>
</evidence>